<protein>
    <submittedName>
        <fullName evidence="2">Str. FM013</fullName>
    </submittedName>
</protein>
<feature type="signal peptide" evidence="1">
    <location>
        <begin position="1"/>
        <end position="18"/>
    </location>
</feature>
<gene>
    <name evidence="2" type="ORF">PCAMFM013_S025g000059</name>
</gene>
<dbReference type="EMBL" id="HG793158">
    <property type="protein sequence ID" value="CRL28001.1"/>
    <property type="molecule type" value="Genomic_DNA"/>
</dbReference>
<name>A0A0G4PPF4_PENC3</name>
<dbReference type="AlphaFoldDB" id="A0A0G4PPF4"/>
<evidence type="ECO:0000313" key="2">
    <source>
        <dbReference type="EMBL" id="CRL28001.1"/>
    </source>
</evidence>
<organism evidence="2 3">
    <name type="scientific">Penicillium camemberti (strain FM 013)</name>
    <dbReference type="NCBI Taxonomy" id="1429867"/>
    <lineage>
        <taxon>Eukaryota</taxon>
        <taxon>Fungi</taxon>
        <taxon>Dikarya</taxon>
        <taxon>Ascomycota</taxon>
        <taxon>Pezizomycotina</taxon>
        <taxon>Eurotiomycetes</taxon>
        <taxon>Eurotiomycetidae</taxon>
        <taxon>Eurotiales</taxon>
        <taxon>Aspergillaceae</taxon>
        <taxon>Penicillium</taxon>
    </lineage>
</organism>
<dbReference type="Proteomes" id="UP000053732">
    <property type="component" value="Unassembled WGS sequence"/>
</dbReference>
<keyword evidence="1" id="KW-0732">Signal</keyword>
<reference evidence="2 3" key="1">
    <citation type="journal article" date="2014" name="Nat. Commun.">
        <title>Multiple recent horizontal transfers of a large genomic region in cheese making fungi.</title>
        <authorList>
            <person name="Cheeseman K."/>
            <person name="Ropars J."/>
            <person name="Renault P."/>
            <person name="Dupont J."/>
            <person name="Gouzy J."/>
            <person name="Branca A."/>
            <person name="Abraham A.L."/>
            <person name="Ceppi M."/>
            <person name="Conseiller E."/>
            <person name="Debuchy R."/>
            <person name="Malagnac F."/>
            <person name="Goarin A."/>
            <person name="Silar P."/>
            <person name="Lacoste S."/>
            <person name="Sallet E."/>
            <person name="Bensimon A."/>
            <person name="Giraud T."/>
            <person name="Brygoo Y."/>
        </authorList>
    </citation>
    <scope>NUCLEOTIDE SEQUENCE [LARGE SCALE GENOMIC DNA]</scope>
    <source>
        <strain evidence="3">FM 013</strain>
    </source>
</reference>
<feature type="chain" id="PRO_5005195504" evidence="1">
    <location>
        <begin position="19"/>
        <end position="156"/>
    </location>
</feature>
<proteinExistence type="predicted"/>
<accession>A0A0G4PPF4</accession>
<keyword evidence="3" id="KW-1185">Reference proteome</keyword>
<sequence length="156" mass="16490">MFSRFAILLATIPTLVWGLDQTTCNQNAGRTNSIAHLGTPYNGCVACVTVELADAFNPEISINPDAANVWMSKGCFSKSLGVTSPCGDAYGYALGAGSLFFDTDPPACSSSEDIAVAVQTVLYDVQDKNKISYVDFQLAVGPDTGLTQSLYSVVKT</sequence>
<evidence type="ECO:0000313" key="3">
    <source>
        <dbReference type="Proteomes" id="UP000053732"/>
    </source>
</evidence>
<evidence type="ECO:0000256" key="1">
    <source>
        <dbReference type="SAM" id="SignalP"/>
    </source>
</evidence>